<dbReference type="PANTHER" id="PTHR19302">
    <property type="entry name" value="GAMMA TUBULIN COMPLEX PROTEIN"/>
    <property type="match status" value="1"/>
</dbReference>
<dbReference type="InterPro" id="IPR042241">
    <property type="entry name" value="GCP_C_sf"/>
</dbReference>
<dbReference type="Pfam" id="PF04130">
    <property type="entry name" value="GCP_C_terminal"/>
    <property type="match status" value="1"/>
</dbReference>
<protein>
    <recommendedName>
        <fullName evidence="6">Gamma-tubulin complex component</fullName>
    </recommendedName>
</protein>
<organism evidence="9 10">
    <name type="scientific">Nicrophorus vespilloides</name>
    <name type="common">Boreal carrion beetle</name>
    <dbReference type="NCBI Taxonomy" id="110193"/>
    <lineage>
        <taxon>Eukaryota</taxon>
        <taxon>Metazoa</taxon>
        <taxon>Ecdysozoa</taxon>
        <taxon>Arthropoda</taxon>
        <taxon>Hexapoda</taxon>
        <taxon>Insecta</taxon>
        <taxon>Pterygota</taxon>
        <taxon>Neoptera</taxon>
        <taxon>Endopterygota</taxon>
        <taxon>Coleoptera</taxon>
        <taxon>Polyphaga</taxon>
        <taxon>Staphyliniformia</taxon>
        <taxon>Silphidae</taxon>
        <taxon>Nicrophorinae</taxon>
        <taxon>Nicrophorus</taxon>
    </lineage>
</organism>
<evidence type="ECO:0000256" key="3">
    <source>
        <dbReference type="ARBA" id="ARBA00022490"/>
    </source>
</evidence>
<keyword evidence="4 6" id="KW-0493">Microtubule</keyword>
<name>A0ABM1MLM1_NICVS</name>
<evidence type="ECO:0000259" key="8">
    <source>
        <dbReference type="Pfam" id="PF17681"/>
    </source>
</evidence>
<reference evidence="10" key="1">
    <citation type="submission" date="2025-08" db="UniProtKB">
        <authorList>
            <consortium name="RefSeq"/>
        </authorList>
    </citation>
    <scope>IDENTIFICATION</scope>
    <source>
        <tissue evidence="10">Whole Larva</tissue>
    </source>
</reference>
<dbReference type="InterPro" id="IPR007259">
    <property type="entry name" value="GCP"/>
</dbReference>
<proteinExistence type="inferred from homology"/>
<dbReference type="RefSeq" id="XP_017775471.1">
    <property type="nucleotide sequence ID" value="XM_017919982.1"/>
</dbReference>
<feature type="domain" description="Gamma tubulin complex component C-terminal" evidence="7">
    <location>
        <begin position="347"/>
        <end position="654"/>
    </location>
</feature>
<feature type="domain" description="Gamma tubulin complex component protein N-terminal" evidence="8">
    <location>
        <begin position="2"/>
        <end position="344"/>
    </location>
</feature>
<evidence type="ECO:0000256" key="5">
    <source>
        <dbReference type="ARBA" id="ARBA00023212"/>
    </source>
</evidence>
<evidence type="ECO:0000256" key="6">
    <source>
        <dbReference type="RuleBase" id="RU363050"/>
    </source>
</evidence>
<dbReference type="GeneID" id="108561876"/>
<keyword evidence="3 6" id="KW-0963">Cytoplasm</keyword>
<sequence length="666" mass="78850">MLHEVLFSLWHCPGDLFKESEENDWVESISMQEFLHPGEKKLLQKILKISLNYHNIEKFRKSIDSLGQWGVAQMKDNICIIQADSYLIVFCNGLDNVLEDYRKEIIGLEEKFLENPHLTLTYVLATMEKYVMLFDMIKSMIRTITNEQIHGCLLMGRLHMYTISGIPQIVTAANKIIQSVNTMFYRHLANWIIYGDLMDANNEFFIRDCKCDDENFQFPEQIESVQNVDSHVSNIKKSRVRKPCTVRKFEIRPDMLPSILPLETAESILYMGRIVWIISNDPKRKDDVQKMKFRRDIWEGRSVEFYKKIEQLETQTFNLVNFERTIQVCKNTVTNYLWGVMVEEAELLEHLQIIRDYYALGRGELFQQFIVVAEEHLKQIPNYYIVKNLNTVFNETARKMYGENDKSYMKFELTMPNHLESKNYASNPMSNLEIYFDINWPLHIIFHPKVMSLYNRLFSFLLRLKKTHIDLHTLWLNHMEKKVKIDRGVWTLRHNLMFLVNNLQYYFQVDVIEAHFSLLKTAIKSATEFKDIIRMHSTFLSNLMSKTFVMCLDDNTGKDRGNNLYQLPSLNFERENIVYNIIVQLLELCNKFCLLASTWSGELSDLELNDLEDFQTQSDTITETLMRALFSLHEKVSGHHLLQLLHRLDFNRWYTKRKPDFNITIG</sequence>
<dbReference type="InterPro" id="IPR041470">
    <property type="entry name" value="GCP_N"/>
</dbReference>
<evidence type="ECO:0000313" key="9">
    <source>
        <dbReference type="Proteomes" id="UP000695000"/>
    </source>
</evidence>
<dbReference type="PANTHER" id="PTHR19302:SF27">
    <property type="entry name" value="GAMMA-TUBULIN COMPLEX COMPONENT 4"/>
    <property type="match status" value="1"/>
</dbReference>
<keyword evidence="9" id="KW-1185">Reference proteome</keyword>
<keyword evidence="5 6" id="KW-0206">Cytoskeleton</keyword>
<dbReference type="InterPro" id="IPR040457">
    <property type="entry name" value="GCP_C"/>
</dbReference>
<evidence type="ECO:0000259" key="7">
    <source>
        <dbReference type="Pfam" id="PF04130"/>
    </source>
</evidence>
<accession>A0ABM1MLM1</accession>
<comment type="subcellular location">
    <subcellularLocation>
        <location evidence="1 6">Cytoplasm</location>
        <location evidence="1 6">Cytoskeleton</location>
        <location evidence="1 6">Microtubule organizing center</location>
    </subcellularLocation>
</comment>
<dbReference type="Gene3D" id="1.20.120.1900">
    <property type="entry name" value="Gamma-tubulin complex, C-terminal domain"/>
    <property type="match status" value="1"/>
</dbReference>
<dbReference type="Proteomes" id="UP000695000">
    <property type="component" value="Unplaced"/>
</dbReference>
<comment type="similarity">
    <text evidence="2 6">Belongs to the TUBGCP family.</text>
</comment>
<evidence type="ECO:0000256" key="2">
    <source>
        <dbReference type="ARBA" id="ARBA00010337"/>
    </source>
</evidence>
<dbReference type="Pfam" id="PF17681">
    <property type="entry name" value="GCP_N_terminal"/>
    <property type="match status" value="1"/>
</dbReference>
<gene>
    <name evidence="10" type="primary">LOC108561876</name>
</gene>
<evidence type="ECO:0000256" key="1">
    <source>
        <dbReference type="ARBA" id="ARBA00004267"/>
    </source>
</evidence>
<evidence type="ECO:0000313" key="10">
    <source>
        <dbReference type="RefSeq" id="XP_017775471.1"/>
    </source>
</evidence>
<evidence type="ECO:0000256" key="4">
    <source>
        <dbReference type="ARBA" id="ARBA00022701"/>
    </source>
</evidence>